<protein>
    <submittedName>
        <fullName evidence="1">Uncharacterized protein</fullName>
    </submittedName>
</protein>
<dbReference type="EMBL" id="JACADJ010000063">
    <property type="protein sequence ID" value="NWH06210.1"/>
    <property type="molecule type" value="Genomic_DNA"/>
</dbReference>
<comment type="caution">
    <text evidence="1">The sequence shown here is derived from an EMBL/GenBank/DDBJ whole genome shotgun (WGS) entry which is preliminary data.</text>
</comment>
<dbReference type="Proteomes" id="UP000553343">
    <property type="component" value="Unassembled WGS sequence"/>
</dbReference>
<dbReference type="AlphaFoldDB" id="A0A850T1J0"/>
<reference evidence="1 2" key="1">
    <citation type="submission" date="2020-06" db="EMBL/GenBank/DDBJ databases">
        <title>High-quality draft genome of sulfate reducer Desulfobacter latus type strain AcrS2 isolated from marine sediment.</title>
        <authorList>
            <person name="Hoppe M."/>
            <person name="Larsen C.K."/>
            <person name="Marshall I.P.G."/>
            <person name="Schramm A."/>
            <person name="Marietou A.G."/>
        </authorList>
    </citation>
    <scope>NUCLEOTIDE SEQUENCE [LARGE SCALE GENOMIC DNA]</scope>
    <source>
        <strain evidence="1 2">AcRS2</strain>
    </source>
</reference>
<sequence length="74" mass="8781">MEIQLDRLMEEENINIKEDSMDIPDCFGEFDKNCRLCFDYCAISIKCCIMQSRHPKIDILEKLLIYNNYTAKPN</sequence>
<evidence type="ECO:0000313" key="2">
    <source>
        <dbReference type="Proteomes" id="UP000553343"/>
    </source>
</evidence>
<dbReference type="RefSeq" id="WP_178367661.1">
    <property type="nucleotide sequence ID" value="NZ_JACADJ010000063.1"/>
</dbReference>
<evidence type="ECO:0000313" key="1">
    <source>
        <dbReference type="EMBL" id="NWH06210.1"/>
    </source>
</evidence>
<organism evidence="1 2">
    <name type="scientific">Desulfobacter latus</name>
    <dbReference type="NCBI Taxonomy" id="2292"/>
    <lineage>
        <taxon>Bacteria</taxon>
        <taxon>Pseudomonadati</taxon>
        <taxon>Thermodesulfobacteriota</taxon>
        <taxon>Desulfobacteria</taxon>
        <taxon>Desulfobacterales</taxon>
        <taxon>Desulfobacteraceae</taxon>
        <taxon>Desulfobacter</taxon>
    </lineage>
</organism>
<accession>A0A850T1J0</accession>
<gene>
    <name evidence="1" type="ORF">HXW94_14670</name>
</gene>
<name>A0A850T1J0_9BACT</name>
<proteinExistence type="predicted"/>
<keyword evidence="2" id="KW-1185">Reference proteome</keyword>